<keyword evidence="4" id="KW-0520">NAD</keyword>
<dbReference type="PANTHER" id="PTHR35330:SF1">
    <property type="entry name" value="SIROHEME BIOSYNTHESIS PROTEIN MET8"/>
    <property type="match status" value="1"/>
</dbReference>
<evidence type="ECO:0000256" key="4">
    <source>
        <dbReference type="ARBA" id="ARBA00023027"/>
    </source>
</evidence>
<sequence length="219" mass="24091">MTGYYPIMLKLERQRIAVIGGGSIAARKVNGLLAGGASSIQVIAPHLCEELQRLLESGRIGWVAKQAELDTLRDYTLVFAATSDVQLNARISNEAMKYDILVCNVSDGQQGSFLTPAVARHGELITAVSSAGVSPSLARHMKQELESNFLPKYEKALRLMKQLREKVLQSKLTEQQRQRLLRLAANEASDVEEAQVEQWAAALLDRIVLDEGEDTEDGS</sequence>
<dbReference type="NCBIfam" id="TIGR01470">
    <property type="entry name" value="cysG_Nterm"/>
    <property type="match status" value="1"/>
</dbReference>
<reference evidence="8" key="1">
    <citation type="journal article" date="2019" name="Int. J. Syst. Evol. Microbiol.">
        <title>The Global Catalogue of Microorganisms (GCM) 10K type strain sequencing project: providing services to taxonomists for standard genome sequencing and annotation.</title>
        <authorList>
            <consortium name="The Broad Institute Genomics Platform"/>
            <consortium name="The Broad Institute Genome Sequencing Center for Infectious Disease"/>
            <person name="Wu L."/>
            <person name="Ma J."/>
        </authorList>
    </citation>
    <scope>NUCLEOTIDE SEQUENCE [LARGE SCALE GENOMIC DNA]</scope>
    <source>
        <strain evidence="8">PCU 280</strain>
    </source>
</reference>
<dbReference type="InterPro" id="IPR006367">
    <property type="entry name" value="Sirohaem_synthase_N"/>
</dbReference>
<evidence type="ECO:0000256" key="2">
    <source>
        <dbReference type="ARBA" id="ARBA00012400"/>
    </source>
</evidence>
<evidence type="ECO:0000313" key="7">
    <source>
        <dbReference type="EMBL" id="MFC6331601.1"/>
    </source>
</evidence>
<gene>
    <name evidence="7" type="ORF">ACFP56_03125</name>
</gene>
<organism evidence="7 8">
    <name type="scientific">Paenibacillus septentrionalis</name>
    <dbReference type="NCBI Taxonomy" id="429342"/>
    <lineage>
        <taxon>Bacteria</taxon>
        <taxon>Bacillati</taxon>
        <taxon>Bacillota</taxon>
        <taxon>Bacilli</taxon>
        <taxon>Bacillales</taxon>
        <taxon>Paenibacillaceae</taxon>
        <taxon>Paenibacillus</taxon>
    </lineage>
</organism>
<evidence type="ECO:0000313" key="8">
    <source>
        <dbReference type="Proteomes" id="UP001596233"/>
    </source>
</evidence>
<dbReference type="Gene3D" id="3.40.50.720">
    <property type="entry name" value="NAD(P)-binding Rossmann-like Domain"/>
    <property type="match status" value="1"/>
</dbReference>
<proteinExistence type="predicted"/>
<protein>
    <recommendedName>
        <fullName evidence="2">precorrin-2 dehydrogenase</fullName>
        <ecNumber evidence="2">1.3.1.76</ecNumber>
    </recommendedName>
</protein>
<dbReference type="EMBL" id="JBHSTE010000001">
    <property type="protein sequence ID" value="MFC6331601.1"/>
    <property type="molecule type" value="Genomic_DNA"/>
</dbReference>
<dbReference type="InterPro" id="IPR036291">
    <property type="entry name" value="NAD(P)-bd_dom_sf"/>
</dbReference>
<dbReference type="SUPFAM" id="SSF51735">
    <property type="entry name" value="NAD(P)-binding Rossmann-fold domains"/>
    <property type="match status" value="1"/>
</dbReference>
<evidence type="ECO:0000256" key="5">
    <source>
        <dbReference type="ARBA" id="ARBA00023244"/>
    </source>
</evidence>
<dbReference type="InterPro" id="IPR028161">
    <property type="entry name" value="Met8-like"/>
</dbReference>
<dbReference type="RefSeq" id="WP_379231012.1">
    <property type="nucleotide sequence ID" value="NZ_JBHSTE010000001.1"/>
</dbReference>
<keyword evidence="3" id="KW-0560">Oxidoreductase</keyword>
<dbReference type="Pfam" id="PF13241">
    <property type="entry name" value="NAD_binding_7"/>
    <property type="match status" value="1"/>
</dbReference>
<evidence type="ECO:0000256" key="3">
    <source>
        <dbReference type="ARBA" id="ARBA00023002"/>
    </source>
</evidence>
<dbReference type="PANTHER" id="PTHR35330">
    <property type="entry name" value="SIROHEME BIOSYNTHESIS PROTEIN MET8"/>
    <property type="match status" value="1"/>
</dbReference>
<comment type="catalytic activity">
    <reaction evidence="6">
        <text>precorrin-2 + NAD(+) = sirohydrochlorin + NADH + 2 H(+)</text>
        <dbReference type="Rhea" id="RHEA:15613"/>
        <dbReference type="ChEBI" id="CHEBI:15378"/>
        <dbReference type="ChEBI" id="CHEBI:57540"/>
        <dbReference type="ChEBI" id="CHEBI:57945"/>
        <dbReference type="ChEBI" id="CHEBI:58351"/>
        <dbReference type="ChEBI" id="CHEBI:58827"/>
        <dbReference type="EC" id="1.3.1.76"/>
    </reaction>
</comment>
<comment type="pathway">
    <text evidence="1">Porphyrin-containing compound metabolism; siroheme biosynthesis; sirohydrochlorin from precorrin-2: step 1/1.</text>
</comment>
<accession>A0ABW1V2A2</accession>
<name>A0ABW1V2A2_9BACL</name>
<dbReference type="SUPFAM" id="SSF75615">
    <property type="entry name" value="Siroheme synthase middle domains-like"/>
    <property type="match status" value="1"/>
</dbReference>
<evidence type="ECO:0000256" key="6">
    <source>
        <dbReference type="ARBA" id="ARBA00047561"/>
    </source>
</evidence>
<dbReference type="InterPro" id="IPR042518">
    <property type="entry name" value="SirC_C"/>
</dbReference>
<comment type="caution">
    <text evidence="7">The sequence shown here is derived from an EMBL/GenBank/DDBJ whole genome shotgun (WGS) entry which is preliminary data.</text>
</comment>
<keyword evidence="8" id="KW-1185">Reference proteome</keyword>
<dbReference type="EC" id="1.3.1.76" evidence="2"/>
<evidence type="ECO:0000256" key="1">
    <source>
        <dbReference type="ARBA" id="ARBA00005010"/>
    </source>
</evidence>
<dbReference type="Gene3D" id="1.10.8.610">
    <property type="entry name" value="SirC, precorrin-2 dehydrogenase, C-terminal helical domain-like"/>
    <property type="match status" value="1"/>
</dbReference>
<dbReference type="Proteomes" id="UP001596233">
    <property type="component" value="Unassembled WGS sequence"/>
</dbReference>
<keyword evidence="5" id="KW-0627">Porphyrin biosynthesis</keyword>